<dbReference type="Proteomes" id="UP001500013">
    <property type="component" value="Unassembled WGS sequence"/>
</dbReference>
<evidence type="ECO:0008006" key="3">
    <source>
        <dbReference type="Google" id="ProtNLM"/>
    </source>
</evidence>
<dbReference type="Pfam" id="PF12900">
    <property type="entry name" value="Pyridox_ox_2"/>
    <property type="match status" value="1"/>
</dbReference>
<organism evidence="1 2">
    <name type="scientific">Terrabacter lapilli</name>
    <dbReference type="NCBI Taxonomy" id="436231"/>
    <lineage>
        <taxon>Bacteria</taxon>
        <taxon>Bacillati</taxon>
        <taxon>Actinomycetota</taxon>
        <taxon>Actinomycetes</taxon>
        <taxon>Micrococcales</taxon>
        <taxon>Intrasporangiaceae</taxon>
        <taxon>Terrabacter</taxon>
    </lineage>
</organism>
<sequence>MTVPETPAEPPTQPVTHFPASHLVNWSDITPAECQRLLDSRNVGRIGWNALSGPMILPISYMPVNDLLVFRTSPFGLLSELVRPTEVVLEVDDLDVTRHTGWSLLVHGRAEAIASPPLLNHLWMIEGAQPWAAGVRTVFIGITVEGVTGRAFGGF</sequence>
<protein>
    <recommendedName>
        <fullName evidence="3">Nitroimidazol reductase NimA-like FMN-containing flavoprotein (Pyridoxamine 5'-phosphate oxidase superfamily)</fullName>
    </recommendedName>
</protein>
<reference evidence="1 2" key="1">
    <citation type="journal article" date="2019" name="Int. J. Syst. Evol. Microbiol.">
        <title>The Global Catalogue of Microorganisms (GCM) 10K type strain sequencing project: providing services to taxonomists for standard genome sequencing and annotation.</title>
        <authorList>
            <consortium name="The Broad Institute Genomics Platform"/>
            <consortium name="The Broad Institute Genome Sequencing Center for Infectious Disease"/>
            <person name="Wu L."/>
            <person name="Ma J."/>
        </authorList>
    </citation>
    <scope>NUCLEOTIDE SEQUENCE [LARGE SCALE GENOMIC DNA]</scope>
    <source>
        <strain evidence="1 2">JCM 15628</strain>
    </source>
</reference>
<proteinExistence type="predicted"/>
<evidence type="ECO:0000313" key="1">
    <source>
        <dbReference type="EMBL" id="GAA1971539.1"/>
    </source>
</evidence>
<gene>
    <name evidence="1" type="ORF">GCM10009817_09420</name>
</gene>
<dbReference type="SUPFAM" id="SSF50475">
    <property type="entry name" value="FMN-binding split barrel"/>
    <property type="match status" value="1"/>
</dbReference>
<keyword evidence="2" id="KW-1185">Reference proteome</keyword>
<dbReference type="InterPro" id="IPR012349">
    <property type="entry name" value="Split_barrel_FMN-bd"/>
</dbReference>
<dbReference type="EMBL" id="BAAAPU010000003">
    <property type="protein sequence ID" value="GAA1971539.1"/>
    <property type="molecule type" value="Genomic_DNA"/>
</dbReference>
<dbReference type="Gene3D" id="2.30.110.10">
    <property type="entry name" value="Electron Transport, Fmn-binding Protein, Chain A"/>
    <property type="match status" value="1"/>
</dbReference>
<name>A0ABN2RM65_9MICO</name>
<dbReference type="InterPro" id="IPR024747">
    <property type="entry name" value="Pyridox_Oxase-rel"/>
</dbReference>
<accession>A0ABN2RM65</accession>
<evidence type="ECO:0000313" key="2">
    <source>
        <dbReference type="Proteomes" id="UP001500013"/>
    </source>
</evidence>
<comment type="caution">
    <text evidence="1">The sequence shown here is derived from an EMBL/GenBank/DDBJ whole genome shotgun (WGS) entry which is preliminary data.</text>
</comment>